<evidence type="ECO:0000313" key="2">
    <source>
        <dbReference type="EMBL" id="PWL38999.1"/>
    </source>
</evidence>
<comment type="caution">
    <text evidence="2">The sequence shown here is derived from an EMBL/GenBank/DDBJ whole genome shotgun (WGS) entry which is preliminary data.</text>
</comment>
<evidence type="ECO:0000313" key="3">
    <source>
        <dbReference type="Proteomes" id="UP000245762"/>
    </source>
</evidence>
<gene>
    <name evidence="2" type="ORF">DKG77_12295</name>
</gene>
<dbReference type="OrthoDB" id="1034290at2"/>
<dbReference type="InterPro" id="IPR010982">
    <property type="entry name" value="Lambda_DNA-bd_dom_sf"/>
</dbReference>
<dbReference type="PROSITE" id="PS50943">
    <property type="entry name" value="HTH_CROC1"/>
    <property type="match status" value="1"/>
</dbReference>
<sequence length="128" mass="14456">MVNETFIARIQTVIDHYGLTVSSFADKVGVQRSSISHLLKGRNKPSLDFVMKVVQTYPEVNLYWLLNGKGSFPYSENAVAPPTPKSPSVHMENVVLKNERESSLKKVEASRIVIFYTDGTFESYDLKK</sequence>
<evidence type="ECO:0000259" key="1">
    <source>
        <dbReference type="PROSITE" id="PS50943"/>
    </source>
</evidence>
<reference evidence="2 3" key="1">
    <citation type="submission" date="2018-05" db="EMBL/GenBank/DDBJ databases">
        <title>Complete genome sequence of Flagellimonas aquimarina ECD12 isolated from seaweed Ecklonia cava.</title>
        <authorList>
            <person name="Choi S."/>
            <person name="Seong C."/>
        </authorList>
    </citation>
    <scope>NUCLEOTIDE SEQUENCE [LARGE SCALE GENOMIC DNA]</scope>
    <source>
        <strain evidence="2 3">ECD12</strain>
    </source>
</reference>
<dbReference type="GO" id="GO:0003677">
    <property type="term" value="F:DNA binding"/>
    <property type="evidence" value="ECO:0007669"/>
    <property type="project" value="InterPro"/>
</dbReference>
<dbReference type="Gene3D" id="1.10.260.40">
    <property type="entry name" value="lambda repressor-like DNA-binding domains"/>
    <property type="match status" value="1"/>
</dbReference>
<organism evidence="2 3">
    <name type="scientific">Flagellimonas aquimarina</name>
    <dbReference type="NCBI Taxonomy" id="2201895"/>
    <lineage>
        <taxon>Bacteria</taxon>
        <taxon>Pseudomonadati</taxon>
        <taxon>Bacteroidota</taxon>
        <taxon>Flavobacteriia</taxon>
        <taxon>Flavobacteriales</taxon>
        <taxon>Flavobacteriaceae</taxon>
        <taxon>Flagellimonas</taxon>
    </lineage>
</organism>
<dbReference type="Pfam" id="PF01381">
    <property type="entry name" value="HTH_3"/>
    <property type="match status" value="1"/>
</dbReference>
<dbReference type="SUPFAM" id="SSF47413">
    <property type="entry name" value="lambda repressor-like DNA-binding domains"/>
    <property type="match status" value="1"/>
</dbReference>
<proteinExistence type="predicted"/>
<dbReference type="Proteomes" id="UP000245762">
    <property type="component" value="Unassembled WGS sequence"/>
</dbReference>
<feature type="domain" description="HTH cro/C1-type" evidence="1">
    <location>
        <begin position="10"/>
        <end position="65"/>
    </location>
</feature>
<name>A0A316L210_9FLAO</name>
<accession>A0A316L210</accession>
<dbReference type="InterPro" id="IPR001387">
    <property type="entry name" value="Cro/C1-type_HTH"/>
</dbReference>
<keyword evidence="3" id="KW-1185">Reference proteome</keyword>
<protein>
    <submittedName>
        <fullName evidence="2">Transcriptional regulator</fullName>
    </submittedName>
</protein>
<dbReference type="AlphaFoldDB" id="A0A316L210"/>
<dbReference type="CDD" id="cd00093">
    <property type="entry name" value="HTH_XRE"/>
    <property type="match status" value="1"/>
</dbReference>
<dbReference type="EMBL" id="QGEG01000002">
    <property type="protein sequence ID" value="PWL38999.1"/>
    <property type="molecule type" value="Genomic_DNA"/>
</dbReference>
<dbReference type="SMART" id="SM00530">
    <property type="entry name" value="HTH_XRE"/>
    <property type="match status" value="1"/>
</dbReference>